<comment type="caution">
    <text evidence="2">The sequence shown here is derived from an EMBL/GenBank/DDBJ whole genome shotgun (WGS) entry which is preliminary data.</text>
</comment>
<evidence type="ECO:0000313" key="2">
    <source>
        <dbReference type="EMBL" id="PSR70852.1"/>
    </source>
</evidence>
<evidence type="ECO:0000256" key="1">
    <source>
        <dbReference type="SAM" id="MobiDB-lite"/>
    </source>
</evidence>
<dbReference type="AlphaFoldDB" id="A0A2R6NFS0"/>
<feature type="region of interest" description="Disordered" evidence="1">
    <location>
        <begin position="72"/>
        <end position="97"/>
    </location>
</feature>
<gene>
    <name evidence="2" type="ORF">PHLCEN_2v13293</name>
</gene>
<sequence length="97" mass="10675">MANFHVPTLINVAANMGDSLAYHGEYEEYVEEDFSDDGTDLSSEISTITDICGPCDVYLHNVEVYKRYGELSHSHEPSEVGTNLGGLKSMELAENNS</sequence>
<accession>A0A2R6NFS0</accession>
<organism evidence="2 3">
    <name type="scientific">Hermanssonia centrifuga</name>
    <dbReference type="NCBI Taxonomy" id="98765"/>
    <lineage>
        <taxon>Eukaryota</taxon>
        <taxon>Fungi</taxon>
        <taxon>Dikarya</taxon>
        <taxon>Basidiomycota</taxon>
        <taxon>Agaricomycotina</taxon>
        <taxon>Agaricomycetes</taxon>
        <taxon>Polyporales</taxon>
        <taxon>Meruliaceae</taxon>
        <taxon>Hermanssonia</taxon>
    </lineage>
</organism>
<name>A0A2R6NFS0_9APHY</name>
<dbReference type="Proteomes" id="UP000186601">
    <property type="component" value="Unassembled WGS sequence"/>
</dbReference>
<keyword evidence="3" id="KW-1185">Reference proteome</keyword>
<evidence type="ECO:0000313" key="3">
    <source>
        <dbReference type="Proteomes" id="UP000186601"/>
    </source>
</evidence>
<dbReference type="EMBL" id="MLYV02001309">
    <property type="protein sequence ID" value="PSR70852.1"/>
    <property type="molecule type" value="Genomic_DNA"/>
</dbReference>
<proteinExistence type="predicted"/>
<reference evidence="2 3" key="1">
    <citation type="submission" date="2018-02" db="EMBL/GenBank/DDBJ databases">
        <title>Genome sequence of the basidiomycete white-rot fungus Phlebia centrifuga.</title>
        <authorList>
            <person name="Granchi Z."/>
            <person name="Peng M."/>
            <person name="de Vries R.P."/>
            <person name="Hilden K."/>
            <person name="Makela M.R."/>
            <person name="Grigoriev I."/>
            <person name="Riley R."/>
        </authorList>
    </citation>
    <scope>NUCLEOTIDE SEQUENCE [LARGE SCALE GENOMIC DNA]</scope>
    <source>
        <strain evidence="2 3">FBCC195</strain>
    </source>
</reference>
<protein>
    <submittedName>
        <fullName evidence="2">Uncharacterized protein</fullName>
    </submittedName>
</protein>